<evidence type="ECO:0000313" key="3">
    <source>
        <dbReference type="Proteomes" id="UP000190092"/>
    </source>
</evidence>
<dbReference type="InterPro" id="IPR029058">
    <property type="entry name" value="AB_hydrolase_fold"/>
</dbReference>
<dbReference type="InterPro" id="IPR050471">
    <property type="entry name" value="AB_hydrolase"/>
</dbReference>
<dbReference type="EMBL" id="FUWJ01000008">
    <property type="protein sequence ID" value="SKA27776.1"/>
    <property type="molecule type" value="Genomic_DNA"/>
</dbReference>
<organism evidence="2 3">
    <name type="scientific">Enhydrobacter aerosaccus</name>
    <dbReference type="NCBI Taxonomy" id="225324"/>
    <lineage>
        <taxon>Bacteria</taxon>
        <taxon>Pseudomonadati</taxon>
        <taxon>Pseudomonadota</taxon>
        <taxon>Alphaproteobacteria</taxon>
        <taxon>Hyphomicrobiales</taxon>
        <taxon>Enhydrobacter</taxon>
    </lineage>
</organism>
<dbReference type="PANTHER" id="PTHR43433:SF5">
    <property type="entry name" value="AB HYDROLASE-1 DOMAIN-CONTAINING PROTEIN"/>
    <property type="match status" value="1"/>
</dbReference>
<reference evidence="3" key="1">
    <citation type="submission" date="2017-02" db="EMBL/GenBank/DDBJ databases">
        <authorList>
            <person name="Varghese N."/>
            <person name="Submissions S."/>
        </authorList>
    </citation>
    <scope>NUCLEOTIDE SEQUENCE [LARGE SCALE GENOMIC DNA]</scope>
    <source>
        <strain evidence="3">ATCC 27094</strain>
    </source>
</reference>
<dbReference type="InterPro" id="IPR000073">
    <property type="entry name" value="AB_hydrolase_1"/>
</dbReference>
<dbReference type="GO" id="GO:0004806">
    <property type="term" value="F:triacylglycerol lipase activity"/>
    <property type="evidence" value="ECO:0007669"/>
    <property type="project" value="TreeGrafter"/>
</dbReference>
<accession>A0A1T4SHZ4</accession>
<protein>
    <submittedName>
        <fullName evidence="2">Pimeloyl-ACP methyl ester carboxylesterase</fullName>
    </submittedName>
</protein>
<dbReference type="STRING" id="225324.SAMN02745126_04702"/>
<dbReference type="PANTHER" id="PTHR43433">
    <property type="entry name" value="HYDROLASE, ALPHA/BETA FOLD FAMILY PROTEIN"/>
    <property type="match status" value="1"/>
</dbReference>
<evidence type="ECO:0000259" key="1">
    <source>
        <dbReference type="Pfam" id="PF00561"/>
    </source>
</evidence>
<gene>
    <name evidence="2" type="ORF">SAMN02745126_04702</name>
</gene>
<dbReference type="SUPFAM" id="SSF53474">
    <property type="entry name" value="alpha/beta-Hydrolases"/>
    <property type="match status" value="1"/>
</dbReference>
<dbReference type="Pfam" id="PF00561">
    <property type="entry name" value="Abhydrolase_1"/>
    <property type="match status" value="1"/>
</dbReference>
<sequence length="283" mass="30534">MPAIQVRGANLVYEVLGDGGPWVVISPGGRRGLTSDRALGMLLAEAGFRVLVYDRRNTGASDIGFPGTSESHEQAEDLLALLQALGTGPAYVAGCSSGARLSLLLALHHPEAVRALLLWRVTGGPYAARKLAFNYYEQFIAAAESGGIDAVARTEHFAAMIAANPHNRSILDRLGADGFVAAMRRWLAGFHQGSGYPVAGLSPEEMRRIALPALIVPGNDRIHPRAPGQAAHRLLPNSEYREIMTEDVDVDVDFAAWEAKTGTLAACFIDFLRRRETLAIRRP</sequence>
<proteinExistence type="predicted"/>
<dbReference type="OrthoDB" id="7375358at2"/>
<evidence type="ECO:0000313" key="2">
    <source>
        <dbReference type="EMBL" id="SKA27776.1"/>
    </source>
</evidence>
<dbReference type="GO" id="GO:0046503">
    <property type="term" value="P:glycerolipid catabolic process"/>
    <property type="evidence" value="ECO:0007669"/>
    <property type="project" value="TreeGrafter"/>
</dbReference>
<feature type="domain" description="AB hydrolase-1" evidence="1">
    <location>
        <begin position="21"/>
        <end position="139"/>
    </location>
</feature>
<name>A0A1T4SHZ4_9HYPH</name>
<dbReference type="RefSeq" id="WP_085936433.1">
    <property type="nucleotide sequence ID" value="NZ_FUWJ01000008.1"/>
</dbReference>
<keyword evidence="3" id="KW-1185">Reference proteome</keyword>
<dbReference type="Gene3D" id="3.40.50.1820">
    <property type="entry name" value="alpha/beta hydrolase"/>
    <property type="match status" value="1"/>
</dbReference>
<dbReference type="Proteomes" id="UP000190092">
    <property type="component" value="Unassembled WGS sequence"/>
</dbReference>
<dbReference type="AlphaFoldDB" id="A0A1T4SHZ4"/>